<dbReference type="PROSITE" id="PS01296">
    <property type="entry name" value="RSMI"/>
    <property type="match status" value="1"/>
</dbReference>
<comment type="function">
    <text evidence="6">Catalyzes the 2'-O-methylation of the ribose of cytidine 1402 (C1402) in 16S rRNA.</text>
</comment>
<evidence type="ECO:0000256" key="3">
    <source>
        <dbReference type="ARBA" id="ARBA00022603"/>
    </source>
</evidence>
<dbReference type="KEGG" id="pmj:P9211_12801"/>
<accession>A9BBJ9</accession>
<evidence type="ECO:0000256" key="5">
    <source>
        <dbReference type="ARBA" id="ARBA00022691"/>
    </source>
</evidence>
<reference evidence="8 9" key="1">
    <citation type="journal article" date="2007" name="PLoS Genet.">
        <title>Patterns and implications of gene gain and loss in the evolution of Prochlorococcus.</title>
        <authorList>
            <person name="Kettler G.C."/>
            <person name="Martiny A.C."/>
            <person name="Huang K."/>
            <person name="Zucker J."/>
            <person name="Coleman M.L."/>
            <person name="Rodrigue S."/>
            <person name="Chen F."/>
            <person name="Lapidus A."/>
            <person name="Ferriera S."/>
            <person name="Johnson J."/>
            <person name="Steglich C."/>
            <person name="Church G.M."/>
            <person name="Richardson P."/>
            <person name="Chisholm S.W."/>
        </authorList>
    </citation>
    <scope>NUCLEOTIDE SEQUENCE [LARGE SCALE GENOMIC DNA]</scope>
    <source>
        <strain evidence="9">MIT 9211</strain>
    </source>
</reference>
<dbReference type="EMBL" id="CP000878">
    <property type="protein sequence ID" value="ABX09211.1"/>
    <property type="molecule type" value="Genomic_DNA"/>
</dbReference>
<dbReference type="NCBIfam" id="TIGR00096">
    <property type="entry name" value="16S rRNA (cytidine(1402)-2'-O)-methyltransferase"/>
    <property type="match status" value="1"/>
</dbReference>
<keyword evidence="5 6" id="KW-0949">S-adenosyl-L-methionine</keyword>
<dbReference type="HAMAP" id="MF_01877">
    <property type="entry name" value="16SrRNA_methyltr_I"/>
    <property type="match status" value="1"/>
</dbReference>
<evidence type="ECO:0000256" key="4">
    <source>
        <dbReference type="ARBA" id="ARBA00022679"/>
    </source>
</evidence>
<comment type="similarity">
    <text evidence="6">Belongs to the methyltransferase superfamily. RsmI family.</text>
</comment>
<evidence type="ECO:0000313" key="8">
    <source>
        <dbReference type="EMBL" id="ABX09211.1"/>
    </source>
</evidence>
<dbReference type="PANTHER" id="PTHR46111:SF1">
    <property type="entry name" value="RIBOSOMAL RNA SMALL SUBUNIT METHYLTRANSFERASE I"/>
    <property type="match status" value="1"/>
</dbReference>
<dbReference type="PANTHER" id="PTHR46111">
    <property type="entry name" value="RIBOSOMAL RNA SMALL SUBUNIT METHYLTRANSFERASE I"/>
    <property type="match status" value="1"/>
</dbReference>
<keyword evidence="9" id="KW-1185">Reference proteome</keyword>
<evidence type="ECO:0000259" key="7">
    <source>
        <dbReference type="Pfam" id="PF00590"/>
    </source>
</evidence>
<dbReference type="SUPFAM" id="SSF53790">
    <property type="entry name" value="Tetrapyrrole methylase"/>
    <property type="match status" value="1"/>
</dbReference>
<dbReference type="AlphaFoldDB" id="A9BBJ9"/>
<dbReference type="STRING" id="93059.P9211_12801"/>
<dbReference type="InterPro" id="IPR014776">
    <property type="entry name" value="4pyrrole_Mease_sub2"/>
</dbReference>
<dbReference type="HOGENOM" id="CLU_044779_2_0_3"/>
<organism evidence="8 9">
    <name type="scientific">Prochlorococcus marinus (strain MIT 9211)</name>
    <dbReference type="NCBI Taxonomy" id="93059"/>
    <lineage>
        <taxon>Bacteria</taxon>
        <taxon>Bacillati</taxon>
        <taxon>Cyanobacteriota</taxon>
        <taxon>Cyanophyceae</taxon>
        <taxon>Synechococcales</taxon>
        <taxon>Prochlorococcaceae</taxon>
        <taxon>Prochlorococcus</taxon>
    </lineage>
</organism>
<keyword evidence="2 6" id="KW-0698">rRNA processing</keyword>
<dbReference type="GO" id="GO:0070677">
    <property type="term" value="F:rRNA (cytosine-2'-O-)-methyltransferase activity"/>
    <property type="evidence" value="ECO:0007669"/>
    <property type="project" value="UniProtKB-UniRule"/>
</dbReference>
<keyword evidence="4 6" id="KW-0808">Transferase</keyword>
<dbReference type="InterPro" id="IPR000878">
    <property type="entry name" value="4pyrrol_Mease"/>
</dbReference>
<proteinExistence type="inferred from homology"/>
<evidence type="ECO:0000256" key="2">
    <source>
        <dbReference type="ARBA" id="ARBA00022552"/>
    </source>
</evidence>
<dbReference type="PIRSF" id="PIRSF005917">
    <property type="entry name" value="MTase_YraL"/>
    <property type="match status" value="1"/>
</dbReference>
<dbReference type="FunFam" id="3.40.1010.10:FF:000007">
    <property type="entry name" value="Ribosomal RNA small subunit methyltransferase I"/>
    <property type="match status" value="1"/>
</dbReference>
<dbReference type="FunFam" id="3.30.950.10:FF:000002">
    <property type="entry name" value="Ribosomal RNA small subunit methyltransferase I"/>
    <property type="match status" value="1"/>
</dbReference>
<evidence type="ECO:0000256" key="1">
    <source>
        <dbReference type="ARBA" id="ARBA00022490"/>
    </source>
</evidence>
<dbReference type="Gene3D" id="3.30.950.10">
    <property type="entry name" value="Methyltransferase, Cobalt-precorrin-4 Transmethylase, Domain 2"/>
    <property type="match status" value="1"/>
</dbReference>
<evidence type="ECO:0000256" key="6">
    <source>
        <dbReference type="HAMAP-Rule" id="MF_01877"/>
    </source>
</evidence>
<keyword evidence="1 6" id="KW-0963">Cytoplasm</keyword>
<dbReference type="Pfam" id="PF00590">
    <property type="entry name" value="TP_methylase"/>
    <property type="match status" value="1"/>
</dbReference>
<dbReference type="Gene3D" id="3.40.1010.10">
    <property type="entry name" value="Cobalt-precorrin-4 Transmethylase, Domain 1"/>
    <property type="match status" value="1"/>
</dbReference>
<dbReference type="InterPro" id="IPR014777">
    <property type="entry name" value="4pyrrole_Mease_sub1"/>
</dbReference>
<dbReference type="eggNOG" id="COG0313">
    <property type="taxonomic scope" value="Bacteria"/>
</dbReference>
<keyword evidence="3 6" id="KW-0489">Methyltransferase</keyword>
<dbReference type="RefSeq" id="WP_012195832.1">
    <property type="nucleotide sequence ID" value="NC_009976.1"/>
</dbReference>
<dbReference type="Proteomes" id="UP000000788">
    <property type="component" value="Chromosome"/>
</dbReference>
<dbReference type="GO" id="GO:0005737">
    <property type="term" value="C:cytoplasm"/>
    <property type="evidence" value="ECO:0007669"/>
    <property type="project" value="UniProtKB-SubCell"/>
</dbReference>
<dbReference type="InterPro" id="IPR018063">
    <property type="entry name" value="SAM_MeTrfase_RsmI_CS"/>
</dbReference>
<dbReference type="OrthoDB" id="9809084at2"/>
<protein>
    <recommendedName>
        <fullName evidence="6">Ribosomal RNA small subunit methyltransferase I</fullName>
        <ecNumber evidence="6">2.1.1.198</ecNumber>
    </recommendedName>
    <alternativeName>
        <fullName evidence="6">16S rRNA 2'-O-ribose C1402 methyltransferase</fullName>
    </alternativeName>
    <alternativeName>
        <fullName evidence="6">rRNA (cytidine-2'-O-)-methyltransferase RsmI</fullName>
    </alternativeName>
</protein>
<dbReference type="InterPro" id="IPR008189">
    <property type="entry name" value="rRNA_ssu_MeTfrase_I"/>
</dbReference>
<sequence>MDFLENEALGKSSEPTSGNLYIIGTPIGNLGDLSPRAKSILQKVSLIACEDTRHSGQLLKKLGIKNNLISFHKHNTQSRLPKLLKCLKEGQNIGLISDAGLPGISDPGEELVKAAKEAGYSAICIPGPCAITTALVSSGLPSQKFCFEGFLPSKTKDRNKALSSIANEERTTVIYESPKKLIKLLEQLYELCGEDRPVQVARELTKKYEEHIGPTLGEVLKHFKENKPKGECTIVLGGTEKYKKKIANQSQTELLKKMEAIIKTGASANFAAKQISNETKLSKRFLYELLHNKSNLDSQIDTKEAK</sequence>
<gene>
    <name evidence="6" type="primary">rsmI</name>
    <name evidence="8" type="ordered locus">P9211_12801</name>
</gene>
<feature type="domain" description="Tetrapyrrole methylase" evidence="7">
    <location>
        <begin position="20"/>
        <end position="219"/>
    </location>
</feature>
<dbReference type="EC" id="2.1.1.198" evidence="6"/>
<name>A9BBJ9_PROM4</name>
<dbReference type="InterPro" id="IPR035996">
    <property type="entry name" value="4pyrrol_Methylase_sf"/>
</dbReference>
<dbReference type="CDD" id="cd11648">
    <property type="entry name" value="RsmI"/>
    <property type="match status" value="1"/>
</dbReference>
<comment type="subcellular location">
    <subcellularLocation>
        <location evidence="6">Cytoplasm</location>
    </subcellularLocation>
</comment>
<evidence type="ECO:0000313" key="9">
    <source>
        <dbReference type="Proteomes" id="UP000000788"/>
    </source>
</evidence>
<comment type="catalytic activity">
    <reaction evidence="6">
        <text>cytidine(1402) in 16S rRNA + S-adenosyl-L-methionine = 2'-O-methylcytidine(1402) in 16S rRNA + S-adenosyl-L-homocysteine + H(+)</text>
        <dbReference type="Rhea" id="RHEA:42924"/>
        <dbReference type="Rhea" id="RHEA-COMP:10285"/>
        <dbReference type="Rhea" id="RHEA-COMP:10286"/>
        <dbReference type="ChEBI" id="CHEBI:15378"/>
        <dbReference type="ChEBI" id="CHEBI:57856"/>
        <dbReference type="ChEBI" id="CHEBI:59789"/>
        <dbReference type="ChEBI" id="CHEBI:74495"/>
        <dbReference type="ChEBI" id="CHEBI:82748"/>
        <dbReference type="EC" id="2.1.1.198"/>
    </reaction>
</comment>